<comment type="similarity">
    <text evidence="1">Belongs to the arylamine N-acetyltransferase family.</text>
</comment>
<dbReference type="Gene3D" id="3.30.2140.20">
    <property type="match status" value="1"/>
</dbReference>
<dbReference type="HOGENOM" id="CLU_049918_4_0_9"/>
<dbReference type="InterPro" id="IPR001447">
    <property type="entry name" value="Arylamine_N-AcTrfase"/>
</dbReference>
<evidence type="ECO:0000256" key="1">
    <source>
        <dbReference type="ARBA" id="ARBA00006547"/>
    </source>
</evidence>
<dbReference type="InterPro" id="IPR053710">
    <property type="entry name" value="Arylamine_NAT_domain_sf"/>
</dbReference>
<comment type="caution">
    <text evidence="2">The sequence shown here is derived from an EMBL/GenBank/DDBJ whole genome shotgun (WGS) entry which is preliminary data.</text>
</comment>
<sequence>MATAKPGAENNSTVEKISCTLRQFASQYPFENLDVVTQNTMPITETFLFQKFSQYRGGLCYELNPYLYLQLKEEGYNVKLVSGTISNGNHWALDGTHVLILLDLGDSLWLVDAGFGNQLALSPIQIDGMAVSSAAGSFRARRLQTPKGTHVLEMKSEEHWIIKYAFSLKELPWKKLTDIKEQITFHEKSPFNSSPLIAQCFSDQTLSVTDKQMRVRFSKTGRQKLVKFNDPTEFMKEVKTLFSNSIFEKTSEYMKKAEKHG</sequence>
<protein>
    <recommendedName>
        <fullName evidence="4">Arylamine N-acetyltransferase</fullName>
    </recommendedName>
</protein>
<evidence type="ECO:0000313" key="3">
    <source>
        <dbReference type="Proteomes" id="UP000011747"/>
    </source>
</evidence>
<evidence type="ECO:0008006" key="4">
    <source>
        <dbReference type="Google" id="ProtNLM"/>
    </source>
</evidence>
<dbReference type="GO" id="GO:0016407">
    <property type="term" value="F:acetyltransferase activity"/>
    <property type="evidence" value="ECO:0007669"/>
    <property type="project" value="InterPro"/>
</dbReference>
<dbReference type="EMBL" id="ACWF01000048">
    <property type="protein sequence ID" value="EHL78893.1"/>
    <property type="molecule type" value="Genomic_DNA"/>
</dbReference>
<dbReference type="PATRIC" id="fig|665952.3.peg.910"/>
<dbReference type="AlphaFoldDB" id="G9QIX1"/>
<dbReference type="Proteomes" id="UP000011747">
    <property type="component" value="Unassembled WGS sequence"/>
</dbReference>
<keyword evidence="3" id="KW-1185">Reference proteome</keyword>
<dbReference type="RefSeq" id="WP_003353209.1">
    <property type="nucleotide sequence ID" value="NZ_JH414745.1"/>
</dbReference>
<name>G9QIX1_9BACI</name>
<dbReference type="PANTHER" id="PTHR11786:SF0">
    <property type="entry name" value="ARYLAMINE N-ACETYLTRANSFERASE 4-RELATED"/>
    <property type="match status" value="1"/>
</dbReference>
<evidence type="ECO:0000313" key="2">
    <source>
        <dbReference type="EMBL" id="EHL78893.1"/>
    </source>
</evidence>
<dbReference type="InterPro" id="IPR038765">
    <property type="entry name" value="Papain-like_cys_pep_sf"/>
</dbReference>
<gene>
    <name evidence="2" type="ORF">HMPREF1015_02132</name>
</gene>
<dbReference type="SUPFAM" id="SSF54001">
    <property type="entry name" value="Cysteine proteinases"/>
    <property type="match status" value="1"/>
</dbReference>
<organism evidence="2 3">
    <name type="scientific">Bacillus smithii 7_3_47FAA</name>
    <dbReference type="NCBI Taxonomy" id="665952"/>
    <lineage>
        <taxon>Bacteria</taxon>
        <taxon>Bacillati</taxon>
        <taxon>Bacillota</taxon>
        <taxon>Bacilli</taxon>
        <taxon>Bacillales</taxon>
        <taxon>Bacillaceae</taxon>
        <taxon>Bacillus</taxon>
    </lineage>
</organism>
<proteinExistence type="inferred from homology"/>
<dbReference type="PANTHER" id="PTHR11786">
    <property type="entry name" value="N-HYDROXYARYLAMINE O-ACETYLTRANSFERASE"/>
    <property type="match status" value="1"/>
</dbReference>
<reference evidence="2 3" key="1">
    <citation type="submission" date="2011-09" db="EMBL/GenBank/DDBJ databases">
        <title>The Genome Sequence of Bacillus smithii 7_3_47FAA.</title>
        <authorList>
            <consortium name="The Broad Institute Genome Sequencing Platform"/>
            <person name="Earl A."/>
            <person name="Ward D."/>
            <person name="Feldgarden M."/>
            <person name="Gevers D."/>
            <person name="Daigneault M."/>
            <person name="Strauss J."/>
            <person name="Allen-Vercoe E."/>
            <person name="Young S.K."/>
            <person name="Zeng Q."/>
            <person name="Gargeya S."/>
            <person name="Fitzgerald M."/>
            <person name="Haas B."/>
            <person name="Abouelleil A."/>
            <person name="Alvarado L."/>
            <person name="Arachchi H.M."/>
            <person name="Berlin A."/>
            <person name="Brown A."/>
            <person name="Chapman S.B."/>
            <person name="Chen Z."/>
            <person name="Dunbar C."/>
            <person name="Freedman E."/>
            <person name="Gearin G."/>
            <person name="Goldberg J."/>
            <person name="Griggs A."/>
            <person name="Gujja S."/>
            <person name="Heiman D."/>
            <person name="Howarth C."/>
            <person name="Larson L."/>
            <person name="Lui A."/>
            <person name="MacDonald P.J.P."/>
            <person name="Montmayeur A."/>
            <person name="Murphy C."/>
            <person name="Neiman D."/>
            <person name="Pearson M."/>
            <person name="Priest M."/>
            <person name="Roberts A."/>
            <person name="Saif S."/>
            <person name="Shea T."/>
            <person name="Shenoy N."/>
            <person name="Sisk P."/>
            <person name="Stolte C."/>
            <person name="Sykes S."/>
            <person name="Wortman J."/>
            <person name="Nusbaum C."/>
            <person name="Birren B."/>
        </authorList>
    </citation>
    <scope>NUCLEOTIDE SEQUENCE [LARGE SCALE GENOMIC DNA]</scope>
    <source>
        <strain evidence="2 3">7_3_47FAA</strain>
    </source>
</reference>
<dbReference type="Pfam" id="PF00797">
    <property type="entry name" value="Acetyltransf_2"/>
    <property type="match status" value="1"/>
</dbReference>
<accession>G9QIX1</accession>